<dbReference type="Gene3D" id="1.10.340.30">
    <property type="entry name" value="Hypothetical protein, domain 2"/>
    <property type="match status" value="1"/>
</dbReference>
<dbReference type="GO" id="GO:0019104">
    <property type="term" value="F:DNA N-glycosylase activity"/>
    <property type="evidence" value="ECO:0007669"/>
    <property type="project" value="TreeGrafter"/>
</dbReference>
<evidence type="ECO:0000256" key="5">
    <source>
        <dbReference type="ARBA" id="ARBA00022763"/>
    </source>
</evidence>
<feature type="domain" description="HhH-GPD" evidence="11">
    <location>
        <begin position="51"/>
        <end position="209"/>
    </location>
</feature>
<dbReference type="SMART" id="SM00525">
    <property type="entry name" value="FES"/>
    <property type="match status" value="1"/>
</dbReference>
<dbReference type="InterPro" id="IPR003265">
    <property type="entry name" value="HhH-GPD_domain"/>
</dbReference>
<dbReference type="InterPro" id="IPR011257">
    <property type="entry name" value="DNA_glycosylase"/>
</dbReference>
<evidence type="ECO:0000313" key="12">
    <source>
        <dbReference type="EMBL" id="CCF82450.1"/>
    </source>
</evidence>
<proteinExistence type="inferred from homology"/>
<dbReference type="AlphaFoldDB" id="I4ECN8"/>
<dbReference type="EMBL" id="CAGS01000019">
    <property type="protein sequence ID" value="CCF82450.1"/>
    <property type="molecule type" value="Genomic_DNA"/>
</dbReference>
<dbReference type="InterPro" id="IPR003651">
    <property type="entry name" value="Endonuclease3_FeS-loop_motif"/>
</dbReference>
<name>I4ECN8_9BACT</name>
<evidence type="ECO:0000259" key="11">
    <source>
        <dbReference type="SMART" id="SM00478"/>
    </source>
</evidence>
<dbReference type="SUPFAM" id="SSF48150">
    <property type="entry name" value="DNA-glycosylase"/>
    <property type="match status" value="1"/>
</dbReference>
<dbReference type="SMART" id="SM00478">
    <property type="entry name" value="ENDO3c"/>
    <property type="match status" value="1"/>
</dbReference>
<keyword evidence="6" id="KW-0378">Hydrolase</keyword>
<evidence type="ECO:0000256" key="1">
    <source>
        <dbReference type="ARBA" id="ARBA00001966"/>
    </source>
</evidence>
<keyword evidence="7" id="KW-0408">Iron</keyword>
<keyword evidence="13" id="KW-1185">Reference proteome</keyword>
<dbReference type="GO" id="GO:0140078">
    <property type="term" value="F:class I DNA-(apurinic or apyrimidinic site) endonuclease activity"/>
    <property type="evidence" value="ECO:0007669"/>
    <property type="project" value="UniProtKB-EC"/>
</dbReference>
<evidence type="ECO:0000256" key="2">
    <source>
        <dbReference type="ARBA" id="ARBA00008343"/>
    </source>
</evidence>
<keyword evidence="5" id="KW-0227">DNA damage</keyword>
<evidence type="ECO:0000256" key="3">
    <source>
        <dbReference type="ARBA" id="ARBA00022485"/>
    </source>
</evidence>
<dbReference type="GO" id="GO:0051539">
    <property type="term" value="F:4 iron, 4 sulfur cluster binding"/>
    <property type="evidence" value="ECO:0007669"/>
    <property type="project" value="UniProtKB-KW"/>
</dbReference>
<comment type="cofactor">
    <cofactor evidence="1">
        <name>[4Fe-4S] cluster</name>
        <dbReference type="ChEBI" id="CHEBI:49883"/>
    </cofactor>
</comment>
<protein>
    <submittedName>
        <fullName evidence="12">DNA-(Apurinic or apyrimidinic site) lyase</fullName>
        <ecNumber evidence="12">4.2.99.18</ecNumber>
    </submittedName>
</protein>
<keyword evidence="10" id="KW-0326">Glycosidase</keyword>
<dbReference type="InterPro" id="IPR023170">
    <property type="entry name" value="HhH_base_excis_C"/>
</dbReference>
<evidence type="ECO:0000256" key="10">
    <source>
        <dbReference type="ARBA" id="ARBA00023295"/>
    </source>
</evidence>
<gene>
    <name evidence="12" type="ORF">NITHO_1150003</name>
</gene>
<dbReference type="Gene3D" id="1.10.1670.10">
    <property type="entry name" value="Helix-hairpin-Helix base-excision DNA repair enzymes (C-terminal)"/>
    <property type="match status" value="1"/>
</dbReference>
<reference evidence="12 13" key="1">
    <citation type="journal article" date="2012" name="ISME J.">
        <title>Nitrification expanded: discovery, physiology and genomics of a nitrite-oxidizing bacterium from the phylum Chloroflexi.</title>
        <authorList>
            <person name="Sorokin D.Y."/>
            <person name="Lucker S."/>
            <person name="Vejmelkova D."/>
            <person name="Kostrikina N.A."/>
            <person name="Kleerebezem R."/>
            <person name="Rijpstra W.I."/>
            <person name="Damste J.S."/>
            <person name="Le Paslier D."/>
            <person name="Muyzer G."/>
            <person name="Wagner M."/>
            <person name="van Loosdrecht M.C."/>
            <person name="Daims H."/>
        </authorList>
    </citation>
    <scope>NUCLEOTIDE SEQUENCE [LARGE SCALE GENOMIC DNA]</scope>
    <source>
        <strain evidence="13">none</strain>
    </source>
</reference>
<dbReference type="Proteomes" id="UP000004221">
    <property type="component" value="Unassembled WGS sequence"/>
</dbReference>
<evidence type="ECO:0000256" key="7">
    <source>
        <dbReference type="ARBA" id="ARBA00023004"/>
    </source>
</evidence>
<evidence type="ECO:0000256" key="9">
    <source>
        <dbReference type="ARBA" id="ARBA00023204"/>
    </source>
</evidence>
<comment type="similarity">
    <text evidence="2">Belongs to the Nth/MutY family.</text>
</comment>
<dbReference type="Pfam" id="PF00730">
    <property type="entry name" value="HhH-GPD"/>
    <property type="match status" value="1"/>
</dbReference>
<keyword evidence="3" id="KW-0004">4Fe-4S</keyword>
<keyword evidence="9" id="KW-0234">DNA repair</keyword>
<keyword evidence="12" id="KW-0456">Lyase</keyword>
<dbReference type="CDD" id="cd00056">
    <property type="entry name" value="ENDO3c"/>
    <property type="match status" value="1"/>
</dbReference>
<dbReference type="EC" id="4.2.99.18" evidence="12"/>
<comment type="caution">
    <text evidence="12">The sequence shown here is derived from an EMBL/GenBank/DDBJ whole genome shotgun (WGS) entry which is preliminary data.</text>
</comment>
<sequence length="247" mass="27443">MYNRDMNATMTETEFQGPPVDEILRCLESAYGKRTWRPAHEPLAELILTILSQHTSDVNSERAFQDLRRRYPTWEAVRTAPVADVADAIRSGGLGARKAPRIQAALDRILSHGTEDEWSRALKTLPLAEAKARLMALPGVGPKTAACVLLFACGRPALPVDTHVYRVSKRLGLIEPVVTAEQAHDQIEKLLNPEDVYSFHLNMIAHGRQVCTARKPRCEWCPLRSRCAFAQGKAGSRRTDSPAVPVN</sequence>
<evidence type="ECO:0000313" key="13">
    <source>
        <dbReference type="Proteomes" id="UP000004221"/>
    </source>
</evidence>
<evidence type="ECO:0000256" key="6">
    <source>
        <dbReference type="ARBA" id="ARBA00022801"/>
    </source>
</evidence>
<keyword evidence="4" id="KW-0479">Metal-binding</keyword>
<evidence type="ECO:0000256" key="8">
    <source>
        <dbReference type="ARBA" id="ARBA00023014"/>
    </source>
</evidence>
<dbReference type="PANTHER" id="PTHR10359">
    <property type="entry name" value="A/G-SPECIFIC ADENINE GLYCOSYLASE/ENDONUCLEASE III"/>
    <property type="match status" value="1"/>
</dbReference>
<dbReference type="GO" id="GO:0046872">
    <property type="term" value="F:metal ion binding"/>
    <property type="evidence" value="ECO:0007669"/>
    <property type="project" value="UniProtKB-KW"/>
</dbReference>
<dbReference type="PROSITE" id="PS00764">
    <property type="entry name" value="ENDONUCLEASE_III_1"/>
    <property type="match status" value="1"/>
</dbReference>
<dbReference type="PIRSF" id="PIRSF001435">
    <property type="entry name" value="Nth"/>
    <property type="match status" value="1"/>
</dbReference>
<dbReference type="InterPro" id="IPR004035">
    <property type="entry name" value="Endouclease-III_FeS-bd_BS"/>
</dbReference>
<keyword evidence="8" id="KW-0411">Iron-sulfur</keyword>
<accession>I4ECN8</accession>
<organism evidence="12 13">
    <name type="scientific">Nitrolancea hollandica Lb</name>
    <dbReference type="NCBI Taxonomy" id="1129897"/>
    <lineage>
        <taxon>Bacteria</taxon>
        <taxon>Pseudomonadati</taxon>
        <taxon>Thermomicrobiota</taxon>
        <taxon>Thermomicrobia</taxon>
        <taxon>Sphaerobacterales</taxon>
        <taxon>Sphaerobacterineae</taxon>
        <taxon>Sphaerobacteraceae</taxon>
        <taxon>Nitrolancea</taxon>
    </lineage>
</organism>
<evidence type="ECO:0000256" key="4">
    <source>
        <dbReference type="ARBA" id="ARBA00022723"/>
    </source>
</evidence>
<dbReference type="PANTHER" id="PTHR10359:SF18">
    <property type="entry name" value="ENDONUCLEASE III"/>
    <property type="match status" value="1"/>
</dbReference>
<dbReference type="RefSeq" id="WP_008474598.1">
    <property type="nucleotide sequence ID" value="NZ_CAGS01000019.1"/>
</dbReference>
<dbReference type="GO" id="GO:0006285">
    <property type="term" value="P:base-excision repair, AP site formation"/>
    <property type="evidence" value="ECO:0007669"/>
    <property type="project" value="TreeGrafter"/>
</dbReference>